<gene>
    <name evidence="1" type="ORF">H7B67_06420</name>
</gene>
<dbReference type="EMBL" id="JACJVQ010000005">
    <property type="protein sequence ID" value="MBB6633737.1"/>
    <property type="molecule type" value="Genomic_DNA"/>
</dbReference>
<dbReference type="RefSeq" id="WP_185118958.1">
    <property type="nucleotide sequence ID" value="NZ_JACJVQ010000005.1"/>
</dbReference>
<evidence type="ECO:0000313" key="1">
    <source>
        <dbReference type="EMBL" id="MBB6633737.1"/>
    </source>
</evidence>
<protein>
    <submittedName>
        <fullName evidence="1">Putative sporulation protein YtxC</fullName>
    </submittedName>
</protein>
<evidence type="ECO:0000313" key="2">
    <source>
        <dbReference type="Proteomes" id="UP000535838"/>
    </source>
</evidence>
<organism evidence="1 2">
    <name type="scientific">Cohnella thailandensis</name>
    <dbReference type="NCBI Taxonomy" id="557557"/>
    <lineage>
        <taxon>Bacteria</taxon>
        <taxon>Bacillati</taxon>
        <taxon>Bacillota</taxon>
        <taxon>Bacilli</taxon>
        <taxon>Bacillales</taxon>
        <taxon>Paenibacillaceae</taxon>
        <taxon>Cohnella</taxon>
    </lineage>
</organism>
<dbReference type="Pfam" id="PF08812">
    <property type="entry name" value="YtxC"/>
    <property type="match status" value="1"/>
</dbReference>
<dbReference type="Proteomes" id="UP000535838">
    <property type="component" value="Unassembled WGS sequence"/>
</dbReference>
<sequence>MKKDEWTIDTGARRDSSERLAAMLNQSFAGLSGSRGEGPWELSPEDGRVRCSLTIEKGREDFCGKTGIVLAEFIVSEREPILLRQWMNKNYGTRSDPVEIDVMISEAIGLLDGDTAGDDGSFYGRARRIKRWGQPFAAFLKENGFIHLEGFLRFRLKEYLTEVKEAAETAVEERMMDRQYKEFMSLLQSMVEWQEVRVQAVHVLHSGGHAFKLFDEKMQPLDKEAWMFEKTPDEEKRGHDEQEEESLLVSRLLAASPRQLYIHTHDPEAQVIRTLMGIFGERAAICPDMPT</sequence>
<reference evidence="1 2" key="1">
    <citation type="submission" date="2020-08" db="EMBL/GenBank/DDBJ databases">
        <title>Cohnella phylogeny.</title>
        <authorList>
            <person name="Dunlap C."/>
        </authorList>
    </citation>
    <scope>NUCLEOTIDE SEQUENCE [LARGE SCALE GENOMIC DNA]</scope>
    <source>
        <strain evidence="1 2">DSM 25241</strain>
    </source>
</reference>
<accession>A0A841SVT8</accession>
<dbReference type="InterPro" id="IPR014199">
    <property type="entry name" value="Spore_YtxC"/>
</dbReference>
<name>A0A841SVT8_9BACL</name>
<keyword evidence="2" id="KW-1185">Reference proteome</keyword>
<comment type="caution">
    <text evidence="1">The sequence shown here is derived from an EMBL/GenBank/DDBJ whole genome shotgun (WGS) entry which is preliminary data.</text>
</comment>
<dbReference type="AlphaFoldDB" id="A0A841SVT8"/>
<proteinExistence type="predicted"/>